<evidence type="ECO:0000256" key="1">
    <source>
        <dbReference type="ARBA" id="ARBA00004651"/>
    </source>
</evidence>
<keyword evidence="4 8" id="KW-0812">Transmembrane</keyword>
<evidence type="ECO:0000256" key="3">
    <source>
        <dbReference type="ARBA" id="ARBA00022475"/>
    </source>
</evidence>
<proteinExistence type="inferred from homology"/>
<dbReference type="PANTHER" id="PTHR10464:SF4">
    <property type="entry name" value="UREA TRANSPORTER"/>
    <property type="match status" value="1"/>
</dbReference>
<dbReference type="PANTHER" id="PTHR10464">
    <property type="entry name" value="UREA TRANSPORTER"/>
    <property type="match status" value="1"/>
</dbReference>
<dbReference type="Pfam" id="PF03253">
    <property type="entry name" value="UT"/>
    <property type="match status" value="1"/>
</dbReference>
<evidence type="ECO:0000256" key="4">
    <source>
        <dbReference type="ARBA" id="ARBA00022692"/>
    </source>
</evidence>
<keyword evidence="3" id="KW-1003">Cell membrane</keyword>
<feature type="site" description="Important for channel permeability" evidence="7">
    <location>
        <position position="265"/>
    </location>
</feature>
<evidence type="ECO:0000256" key="7">
    <source>
        <dbReference type="PIRSR" id="PIRSR016502-1"/>
    </source>
</evidence>
<evidence type="ECO:0000313" key="10">
    <source>
        <dbReference type="Proteomes" id="UP000243588"/>
    </source>
</evidence>
<feature type="transmembrane region" description="Helical" evidence="8">
    <location>
        <begin position="93"/>
        <end position="112"/>
    </location>
</feature>
<dbReference type="GO" id="GO:0005886">
    <property type="term" value="C:plasma membrane"/>
    <property type="evidence" value="ECO:0007669"/>
    <property type="project" value="UniProtKB-SubCell"/>
</dbReference>
<dbReference type="GO" id="GO:0015204">
    <property type="term" value="F:urea transmembrane transporter activity"/>
    <property type="evidence" value="ECO:0007669"/>
    <property type="project" value="InterPro"/>
</dbReference>
<accession>A0A1G8CLF5</accession>
<feature type="transmembrane region" description="Helical" evidence="8">
    <location>
        <begin position="119"/>
        <end position="141"/>
    </location>
</feature>
<comment type="subcellular location">
    <subcellularLocation>
        <location evidence="1">Cell membrane</location>
        <topology evidence="1">Multi-pass membrane protein</topology>
    </subcellularLocation>
</comment>
<evidence type="ECO:0000256" key="8">
    <source>
        <dbReference type="SAM" id="Phobius"/>
    </source>
</evidence>
<sequence length="297" mass="32933">MKTIVSHYYNALFKGFGQIMLQGNAITGILFIAAIFYDSALMGVAGIVSNLVGIGTAKLMKFNDEDIENGLYGFNASLIGVALIFYFQSNVWVWLGIVLASVLATIAMGYAVKYKLPAYTFPFVGMTWITLFVLSIPELAIPSVPEHFVDIQELDDFLIEGHAFGQVIFQGSFIAGVIFFLGVFISKPINALYAFVAVMISVFISHYVDISDDLVKEGVLSFNAVLCGIAMGGDKVRDGIYVLVSVTIATYIDALMIEYGWTALTFPFVFSMWLMYPIRRFDGWLVDKYFSKKQEIA</sequence>
<dbReference type="PIRSF" id="PIRSF016502">
    <property type="entry name" value="Urea_transporter"/>
    <property type="match status" value="1"/>
</dbReference>
<reference evidence="10" key="1">
    <citation type="submission" date="2016-10" db="EMBL/GenBank/DDBJ databases">
        <authorList>
            <person name="Varghese N."/>
            <person name="Submissions S."/>
        </authorList>
    </citation>
    <scope>NUCLEOTIDE SEQUENCE [LARGE SCALE GENOMIC DNA]</scope>
    <source>
        <strain evidence="10">DSM 23313</strain>
    </source>
</reference>
<evidence type="ECO:0000313" key="9">
    <source>
        <dbReference type="EMBL" id="SDH46216.1"/>
    </source>
</evidence>
<keyword evidence="5 8" id="KW-1133">Transmembrane helix</keyword>
<evidence type="ECO:0000256" key="5">
    <source>
        <dbReference type="ARBA" id="ARBA00022989"/>
    </source>
</evidence>
<evidence type="ECO:0000256" key="6">
    <source>
        <dbReference type="ARBA" id="ARBA00023136"/>
    </source>
</evidence>
<dbReference type="AlphaFoldDB" id="A0A1G8CLF5"/>
<protein>
    <submittedName>
        <fullName evidence="9">Urea transporter</fullName>
    </submittedName>
</protein>
<gene>
    <name evidence="9" type="ORF">SAMN05421818_104107</name>
</gene>
<name>A0A1G8CLF5_9FLAO</name>
<organism evidence="9 10">
    <name type="scientific">Myroides phaeus</name>
    <dbReference type="NCBI Taxonomy" id="702745"/>
    <lineage>
        <taxon>Bacteria</taxon>
        <taxon>Pseudomonadati</taxon>
        <taxon>Bacteroidota</taxon>
        <taxon>Flavobacteriia</taxon>
        <taxon>Flavobacteriales</taxon>
        <taxon>Flavobacteriaceae</taxon>
        <taxon>Myroides</taxon>
    </lineage>
</organism>
<dbReference type="EMBL" id="FNDQ01000004">
    <property type="protein sequence ID" value="SDH46216.1"/>
    <property type="molecule type" value="Genomic_DNA"/>
</dbReference>
<dbReference type="Gene3D" id="1.10.3430.10">
    <property type="entry name" value="Ammonium transporter AmtB like domains"/>
    <property type="match status" value="1"/>
</dbReference>
<feature type="transmembrane region" description="Helical" evidence="8">
    <location>
        <begin position="191"/>
        <end position="208"/>
    </location>
</feature>
<dbReference type="Proteomes" id="UP000243588">
    <property type="component" value="Unassembled WGS sequence"/>
</dbReference>
<dbReference type="InterPro" id="IPR029020">
    <property type="entry name" value="Ammonium/urea_transptr"/>
</dbReference>
<keyword evidence="6 8" id="KW-0472">Membrane</keyword>
<dbReference type="InterPro" id="IPR004937">
    <property type="entry name" value="Urea_transporter"/>
</dbReference>
<keyword evidence="10" id="KW-1185">Reference proteome</keyword>
<feature type="transmembrane region" description="Helical" evidence="8">
    <location>
        <begin position="69"/>
        <end position="87"/>
    </location>
</feature>
<dbReference type="STRING" id="702745.SAMN05421818_104107"/>
<evidence type="ECO:0000256" key="2">
    <source>
        <dbReference type="ARBA" id="ARBA00005914"/>
    </source>
</evidence>
<feature type="transmembrane region" description="Helical" evidence="8">
    <location>
        <begin position="161"/>
        <end position="184"/>
    </location>
</feature>
<feature type="transmembrane region" description="Helical" evidence="8">
    <location>
        <begin position="259"/>
        <end position="278"/>
    </location>
</feature>
<dbReference type="RefSeq" id="WP_090406248.1">
    <property type="nucleotide sequence ID" value="NZ_FNDQ01000004.1"/>
</dbReference>
<comment type="similarity">
    <text evidence="2">Belongs to the urea transporter family.</text>
</comment>